<protein>
    <submittedName>
        <fullName evidence="1">Uncharacterized protein</fullName>
    </submittedName>
</protein>
<name>A0A9P0J6K9_APHGO</name>
<proteinExistence type="predicted"/>
<dbReference type="Proteomes" id="UP001154329">
    <property type="component" value="Chromosome 3"/>
</dbReference>
<evidence type="ECO:0000313" key="1">
    <source>
        <dbReference type="EMBL" id="CAH1731273.1"/>
    </source>
</evidence>
<reference evidence="1" key="1">
    <citation type="submission" date="2022-02" db="EMBL/GenBank/DDBJ databases">
        <authorList>
            <person name="King R."/>
        </authorList>
    </citation>
    <scope>NUCLEOTIDE SEQUENCE</scope>
</reference>
<reference evidence="1" key="2">
    <citation type="submission" date="2022-10" db="EMBL/GenBank/DDBJ databases">
        <authorList>
            <consortium name="ENA_rothamsted_submissions"/>
            <consortium name="culmorum"/>
            <person name="King R."/>
        </authorList>
    </citation>
    <scope>NUCLEOTIDE SEQUENCE</scope>
</reference>
<dbReference type="EMBL" id="OU899036">
    <property type="protein sequence ID" value="CAH1731273.1"/>
    <property type="molecule type" value="Genomic_DNA"/>
</dbReference>
<dbReference type="AlphaFoldDB" id="A0A9P0J6K9"/>
<keyword evidence="2" id="KW-1185">Reference proteome</keyword>
<sequence length="152" mass="16351">MALCGGMPPLETNYAFISVRGFTATTTTASTTTTAASATTTAAAPTTIIVNVCWHASVRTHIQSPNIARTLYDDTTLVALYALLARRRHPRGVVRSPPTLTLCAVCGITLASSLSLTVAVRIAITRLEAKRKNKKPCTLHIHTHTHTYTHNI</sequence>
<gene>
    <name evidence="1" type="ORF">APHIGO_LOCUS8022</name>
</gene>
<evidence type="ECO:0000313" key="2">
    <source>
        <dbReference type="Proteomes" id="UP001154329"/>
    </source>
</evidence>
<organism evidence="1 2">
    <name type="scientific">Aphis gossypii</name>
    <name type="common">Cotton aphid</name>
    <dbReference type="NCBI Taxonomy" id="80765"/>
    <lineage>
        <taxon>Eukaryota</taxon>
        <taxon>Metazoa</taxon>
        <taxon>Ecdysozoa</taxon>
        <taxon>Arthropoda</taxon>
        <taxon>Hexapoda</taxon>
        <taxon>Insecta</taxon>
        <taxon>Pterygota</taxon>
        <taxon>Neoptera</taxon>
        <taxon>Paraneoptera</taxon>
        <taxon>Hemiptera</taxon>
        <taxon>Sternorrhyncha</taxon>
        <taxon>Aphidomorpha</taxon>
        <taxon>Aphidoidea</taxon>
        <taxon>Aphididae</taxon>
        <taxon>Aphidini</taxon>
        <taxon>Aphis</taxon>
        <taxon>Aphis</taxon>
    </lineage>
</organism>
<accession>A0A9P0J6K9</accession>